<evidence type="ECO:0000259" key="2">
    <source>
        <dbReference type="Pfam" id="PF12697"/>
    </source>
</evidence>
<proteinExistence type="predicted"/>
<protein>
    <submittedName>
        <fullName evidence="3">Alpha/beta hydrolase</fullName>
    </submittedName>
</protein>
<feature type="region of interest" description="Disordered" evidence="1">
    <location>
        <begin position="95"/>
        <end position="115"/>
    </location>
</feature>
<organism evidence="3 4">
    <name type="scientific">Sphingomonas parva</name>
    <dbReference type="NCBI Taxonomy" id="2555898"/>
    <lineage>
        <taxon>Bacteria</taxon>
        <taxon>Pseudomonadati</taxon>
        <taxon>Pseudomonadota</taxon>
        <taxon>Alphaproteobacteria</taxon>
        <taxon>Sphingomonadales</taxon>
        <taxon>Sphingomonadaceae</taxon>
        <taxon>Sphingomonas</taxon>
    </lineage>
</organism>
<dbReference type="EMBL" id="SPDV01000007">
    <property type="protein sequence ID" value="TFI59499.1"/>
    <property type="molecule type" value="Genomic_DNA"/>
</dbReference>
<gene>
    <name evidence="3" type="ORF">E2493_04730</name>
</gene>
<name>A0A4Y8ZXF6_9SPHN</name>
<dbReference type="GO" id="GO:0016787">
    <property type="term" value="F:hydrolase activity"/>
    <property type="evidence" value="ECO:0007669"/>
    <property type="project" value="UniProtKB-KW"/>
</dbReference>
<dbReference type="Gene3D" id="3.40.50.1820">
    <property type="entry name" value="alpha/beta hydrolase"/>
    <property type="match status" value="1"/>
</dbReference>
<sequence length="361" mass="37281">MPVGQRRQPVIGAKDVAGAVDEIEMRHGPALAQAARRTNILSVGRGRSPAGPPSLASSPVKPSLARRRHMTWKPLLAAALLAALTGGNATLSPAQTAAPAAARPSPQPFSSSRISVQVSGTGPDVILIPGLTASSDVWRGTVAGLPGYRYHLVQVSGFAGTPVRGNGSGAVIAPLAAEIARYIETRQLQRPALIGHSMGGTLAMMVAAQHPSQVGKVMVVDMLPQPAGIVGASASGVRGLADALRGLGDSEDGRRVIASAIRMFGNADADTRPSDPDLVARATHELALTDLGPALAKIQAPLTVVYASPDASRNAAADRSYASGYGGKKGVRLIRVDQSGHMVMYDQPAKFRAALKTFLES</sequence>
<evidence type="ECO:0000256" key="1">
    <source>
        <dbReference type="SAM" id="MobiDB-lite"/>
    </source>
</evidence>
<dbReference type="PRINTS" id="PR00111">
    <property type="entry name" value="ABHYDROLASE"/>
</dbReference>
<dbReference type="InterPro" id="IPR000073">
    <property type="entry name" value="AB_hydrolase_1"/>
</dbReference>
<dbReference type="InterPro" id="IPR029058">
    <property type="entry name" value="AB_hydrolase_fold"/>
</dbReference>
<accession>A0A4Y8ZXF6</accession>
<keyword evidence="4" id="KW-1185">Reference proteome</keyword>
<dbReference type="PANTHER" id="PTHR43798">
    <property type="entry name" value="MONOACYLGLYCEROL LIPASE"/>
    <property type="match status" value="1"/>
</dbReference>
<dbReference type="PANTHER" id="PTHR43798:SF33">
    <property type="entry name" value="HYDROLASE, PUTATIVE (AFU_ORTHOLOGUE AFUA_2G14860)-RELATED"/>
    <property type="match status" value="1"/>
</dbReference>
<feature type="region of interest" description="Disordered" evidence="1">
    <location>
        <begin position="43"/>
        <end position="63"/>
    </location>
</feature>
<feature type="compositionally biased region" description="Low complexity" evidence="1">
    <location>
        <begin position="95"/>
        <end position="113"/>
    </location>
</feature>
<dbReference type="AlphaFoldDB" id="A0A4Y8ZXF6"/>
<dbReference type="SUPFAM" id="SSF53474">
    <property type="entry name" value="alpha/beta-Hydrolases"/>
    <property type="match status" value="1"/>
</dbReference>
<comment type="caution">
    <text evidence="3">The sequence shown here is derived from an EMBL/GenBank/DDBJ whole genome shotgun (WGS) entry which is preliminary data.</text>
</comment>
<keyword evidence="3" id="KW-0378">Hydrolase</keyword>
<evidence type="ECO:0000313" key="4">
    <source>
        <dbReference type="Proteomes" id="UP000298213"/>
    </source>
</evidence>
<dbReference type="OrthoDB" id="7172093at2"/>
<evidence type="ECO:0000313" key="3">
    <source>
        <dbReference type="EMBL" id="TFI59499.1"/>
    </source>
</evidence>
<reference evidence="3 4" key="1">
    <citation type="submission" date="2019-03" db="EMBL/GenBank/DDBJ databases">
        <title>Genome sequence of Sphingomonas sp. 17J27-24.</title>
        <authorList>
            <person name="Kim M."/>
            <person name="Maeng S."/>
            <person name="Sathiyaraj S."/>
        </authorList>
    </citation>
    <scope>NUCLEOTIDE SEQUENCE [LARGE SCALE GENOMIC DNA]</scope>
    <source>
        <strain evidence="3 4">17J27-24</strain>
    </source>
</reference>
<dbReference type="Pfam" id="PF12697">
    <property type="entry name" value="Abhydrolase_6"/>
    <property type="match status" value="1"/>
</dbReference>
<dbReference type="GO" id="GO:0016020">
    <property type="term" value="C:membrane"/>
    <property type="evidence" value="ECO:0007669"/>
    <property type="project" value="TreeGrafter"/>
</dbReference>
<dbReference type="InterPro" id="IPR050266">
    <property type="entry name" value="AB_hydrolase_sf"/>
</dbReference>
<dbReference type="Proteomes" id="UP000298213">
    <property type="component" value="Unassembled WGS sequence"/>
</dbReference>
<feature type="domain" description="AB hydrolase-1" evidence="2">
    <location>
        <begin position="125"/>
        <end position="353"/>
    </location>
</feature>